<protein>
    <submittedName>
        <fullName evidence="1">Uncharacterized protein</fullName>
    </submittedName>
</protein>
<keyword evidence="2" id="KW-1185">Reference proteome</keyword>
<dbReference type="EMBL" id="ML992550">
    <property type="protein sequence ID" value="KAF2218366.1"/>
    <property type="molecule type" value="Genomic_DNA"/>
</dbReference>
<proteinExistence type="predicted"/>
<evidence type="ECO:0000313" key="2">
    <source>
        <dbReference type="Proteomes" id="UP000799538"/>
    </source>
</evidence>
<reference evidence="2" key="1">
    <citation type="journal article" date="2020" name="Stud. Mycol.">
        <title>101 Dothideomycetes genomes: A test case for predicting lifestyles and emergence of pathogens.</title>
        <authorList>
            <person name="Haridas S."/>
            <person name="Albert R."/>
            <person name="Binder M."/>
            <person name="Bloem J."/>
            <person name="LaButti K."/>
            <person name="Salamov A."/>
            <person name="Andreopoulos B."/>
            <person name="Baker S."/>
            <person name="Barry K."/>
            <person name="Bills G."/>
            <person name="Bluhm B."/>
            <person name="Cannon C."/>
            <person name="Castanera R."/>
            <person name="Culley D."/>
            <person name="Daum C."/>
            <person name="Ezra D."/>
            <person name="Gonzalez J."/>
            <person name="Henrissat B."/>
            <person name="Kuo A."/>
            <person name="Liang C."/>
            <person name="Lipzen A."/>
            <person name="Lutzoni F."/>
            <person name="Magnuson J."/>
            <person name="Mondo S."/>
            <person name="Nolan M."/>
            <person name="Ohm R."/>
            <person name="Pangilinan J."/>
            <person name="Park H.-J."/>
            <person name="Ramirez L."/>
            <person name="Alfaro M."/>
            <person name="Sun H."/>
            <person name="Tritt A."/>
            <person name="Yoshinaga Y."/>
            <person name="Zwiers L.-H."/>
            <person name="Turgeon B."/>
            <person name="Goodwin S."/>
            <person name="Spatafora J."/>
            <person name="Crous P."/>
            <person name="Grigoriev I."/>
        </authorList>
    </citation>
    <scope>NUCLEOTIDE SEQUENCE [LARGE SCALE GENOMIC DNA]</scope>
    <source>
        <strain evidence="2">CECT 20119</strain>
    </source>
</reference>
<name>A0A6A6FY05_9PEZI</name>
<dbReference type="AlphaFoldDB" id="A0A6A6FY05"/>
<accession>A0A6A6FY05</accession>
<evidence type="ECO:0000313" key="1">
    <source>
        <dbReference type="EMBL" id="KAF2218366.1"/>
    </source>
</evidence>
<organism evidence="1 2">
    <name type="scientific">Elsinoe ampelina</name>
    <dbReference type="NCBI Taxonomy" id="302913"/>
    <lineage>
        <taxon>Eukaryota</taxon>
        <taxon>Fungi</taxon>
        <taxon>Dikarya</taxon>
        <taxon>Ascomycota</taxon>
        <taxon>Pezizomycotina</taxon>
        <taxon>Dothideomycetes</taxon>
        <taxon>Dothideomycetidae</taxon>
        <taxon>Myriangiales</taxon>
        <taxon>Elsinoaceae</taxon>
        <taxon>Elsinoe</taxon>
    </lineage>
</organism>
<sequence>MDSGQGLFAYASGRQARNTQVRHKTSIFYLSSHSSFSSPISDILPFHIARTRIGVIRGQRSLAMDEPRKQLVSPSYARPDTECITRHVNDRGSNQGTSASPPPCRAVSVESMKHRPSANPLAGIGFALHPMLAWQGLCAVSMHGSKCPDTRCSIKS</sequence>
<gene>
    <name evidence="1" type="ORF">BDZ85DRAFT_104947</name>
</gene>
<dbReference type="Proteomes" id="UP000799538">
    <property type="component" value="Unassembled WGS sequence"/>
</dbReference>